<evidence type="ECO:0000256" key="8">
    <source>
        <dbReference type="ARBA" id="ARBA00029936"/>
    </source>
</evidence>
<dbReference type="PROSITE" id="PS00178">
    <property type="entry name" value="AA_TRNA_LIGASE_I"/>
    <property type="match status" value="1"/>
</dbReference>
<evidence type="ECO:0000256" key="3">
    <source>
        <dbReference type="ARBA" id="ARBA00022598"/>
    </source>
</evidence>
<organism evidence="13 14">
    <name type="scientific">Neospora caninum (strain Liverpool)</name>
    <dbReference type="NCBI Taxonomy" id="572307"/>
    <lineage>
        <taxon>Eukaryota</taxon>
        <taxon>Sar</taxon>
        <taxon>Alveolata</taxon>
        <taxon>Apicomplexa</taxon>
        <taxon>Conoidasida</taxon>
        <taxon>Coccidia</taxon>
        <taxon>Eucoccidiorida</taxon>
        <taxon>Eimeriorina</taxon>
        <taxon>Sarcocystidae</taxon>
        <taxon>Neospora</taxon>
    </lineage>
</organism>
<feature type="compositionally biased region" description="Basic and acidic residues" evidence="10">
    <location>
        <begin position="1963"/>
        <end position="1989"/>
    </location>
</feature>
<feature type="compositionally biased region" description="Basic and acidic residues" evidence="10">
    <location>
        <begin position="1861"/>
        <end position="1902"/>
    </location>
</feature>
<feature type="compositionally biased region" description="Basic and acidic residues" evidence="10">
    <location>
        <begin position="842"/>
        <end position="864"/>
    </location>
</feature>
<feature type="compositionally biased region" description="Basic and acidic residues" evidence="10">
    <location>
        <begin position="1301"/>
        <end position="1318"/>
    </location>
</feature>
<feature type="compositionally biased region" description="Basic and acidic residues" evidence="10">
    <location>
        <begin position="321"/>
        <end position="332"/>
    </location>
</feature>
<feature type="region of interest" description="Disordered" evidence="10">
    <location>
        <begin position="2036"/>
        <end position="2169"/>
    </location>
</feature>
<dbReference type="InterPro" id="IPR001412">
    <property type="entry name" value="aa-tRNA-synth_I_CS"/>
</dbReference>
<feature type="region of interest" description="Disordered" evidence="10">
    <location>
        <begin position="794"/>
        <end position="864"/>
    </location>
</feature>
<feature type="compositionally biased region" description="Basic and acidic residues" evidence="10">
    <location>
        <begin position="908"/>
        <end position="920"/>
    </location>
</feature>
<feature type="region of interest" description="Disordered" evidence="10">
    <location>
        <begin position="138"/>
        <end position="191"/>
    </location>
</feature>
<feature type="region of interest" description="Disordered" evidence="10">
    <location>
        <begin position="1861"/>
        <end position="1989"/>
    </location>
</feature>
<dbReference type="RefSeq" id="XP_003885577.1">
    <property type="nucleotide sequence ID" value="XM_003885528.1"/>
</dbReference>
<proteinExistence type="inferred from homology"/>
<dbReference type="GO" id="GO:0004832">
    <property type="term" value="F:valine-tRNA ligase activity"/>
    <property type="evidence" value="ECO:0007669"/>
    <property type="project" value="UniProtKB-EC"/>
</dbReference>
<feature type="region of interest" description="Disordered" evidence="10">
    <location>
        <begin position="59"/>
        <end position="79"/>
    </location>
</feature>
<feature type="compositionally biased region" description="Acidic residues" evidence="10">
    <location>
        <begin position="2059"/>
        <end position="2077"/>
    </location>
</feature>
<evidence type="ECO:0000256" key="9">
    <source>
        <dbReference type="ARBA" id="ARBA00047552"/>
    </source>
</evidence>
<dbReference type="SUPFAM" id="SSF47323">
    <property type="entry name" value="Anticodon-binding domain of a subclass of class I aminoacyl-tRNA synthetases"/>
    <property type="match status" value="1"/>
</dbReference>
<feature type="compositionally biased region" description="Basic and acidic residues" evidence="10">
    <location>
        <begin position="547"/>
        <end position="558"/>
    </location>
</feature>
<feature type="region of interest" description="Disordered" evidence="10">
    <location>
        <begin position="288"/>
        <end position="341"/>
    </location>
</feature>
<feature type="region of interest" description="Disordered" evidence="10">
    <location>
        <begin position="386"/>
        <end position="415"/>
    </location>
</feature>
<feature type="domain" description="Aminoacyl-tRNA synthetase class Ia" evidence="12">
    <location>
        <begin position="486"/>
        <end position="538"/>
    </location>
</feature>
<feature type="compositionally biased region" description="Basic residues" evidence="10">
    <location>
        <begin position="2160"/>
        <end position="2169"/>
    </location>
</feature>
<feature type="compositionally biased region" description="Low complexity" evidence="10">
    <location>
        <begin position="306"/>
        <end position="318"/>
    </location>
</feature>
<feature type="compositionally biased region" description="Basic and acidic residues" evidence="10">
    <location>
        <begin position="1787"/>
        <end position="1807"/>
    </location>
</feature>
<feature type="region of interest" description="Disordered" evidence="10">
    <location>
        <begin position="1241"/>
        <end position="1326"/>
    </location>
</feature>
<keyword evidence="5" id="KW-0067">ATP-binding</keyword>
<keyword evidence="14" id="KW-1185">Reference proteome</keyword>
<dbReference type="InterPro" id="IPR002303">
    <property type="entry name" value="Valyl-tRNA_ligase"/>
</dbReference>
<feature type="region of interest" description="Disordered" evidence="10">
    <location>
        <begin position="900"/>
        <end position="934"/>
    </location>
</feature>
<dbReference type="VEuPathDB" id="ToxoDB:NCLIV_059740"/>
<keyword evidence="6" id="KW-0648">Protein biosynthesis</keyword>
<keyword evidence="7 13" id="KW-0030">Aminoacyl-tRNA synthetase</keyword>
<evidence type="ECO:0000313" key="13">
    <source>
        <dbReference type="EMBL" id="CBZ55549.1"/>
    </source>
</evidence>
<feature type="compositionally biased region" description="Basic and acidic residues" evidence="10">
    <location>
        <begin position="454"/>
        <end position="477"/>
    </location>
</feature>
<protein>
    <recommendedName>
        <fullName evidence="2">valine--tRNA ligase</fullName>
        <ecNumber evidence="2">6.1.1.9</ecNumber>
    </recommendedName>
    <alternativeName>
        <fullName evidence="8">Valyl-tRNA synthetase</fullName>
    </alternativeName>
</protein>
<dbReference type="GO" id="GO:0006438">
    <property type="term" value="P:valyl-tRNA aminoacylation"/>
    <property type="evidence" value="ECO:0007669"/>
    <property type="project" value="InterPro"/>
</dbReference>
<evidence type="ECO:0000256" key="1">
    <source>
        <dbReference type="ARBA" id="ARBA00005594"/>
    </source>
</evidence>
<dbReference type="GeneID" id="13440962"/>
<dbReference type="Pfam" id="PF00133">
    <property type="entry name" value="tRNA-synt_1"/>
    <property type="match status" value="3"/>
</dbReference>
<feature type="compositionally biased region" description="Low complexity" evidence="10">
    <location>
        <begin position="2086"/>
        <end position="2103"/>
    </location>
</feature>
<dbReference type="Gene3D" id="3.40.50.620">
    <property type="entry name" value="HUPs"/>
    <property type="match status" value="4"/>
</dbReference>
<feature type="compositionally biased region" description="Basic and acidic residues" evidence="10">
    <location>
        <begin position="626"/>
        <end position="636"/>
    </location>
</feature>
<dbReference type="OrthoDB" id="333856at2759"/>
<reference evidence="14" key="1">
    <citation type="journal article" date="2012" name="PLoS Pathog.">
        <title>Comparative genomics of the apicomplexan parasites Toxoplasma gondii and Neospora caninum: Coccidia differing in host range and transmission strategy.</title>
        <authorList>
            <person name="Reid A.J."/>
            <person name="Vermont S.J."/>
            <person name="Cotton J.A."/>
            <person name="Harris D."/>
            <person name="Hill-Cawthorne G.A."/>
            <person name="Konen-Waisman S."/>
            <person name="Latham S.M."/>
            <person name="Mourier T."/>
            <person name="Norton R."/>
            <person name="Quail M.A."/>
            <person name="Sanders M."/>
            <person name="Shanmugam D."/>
            <person name="Sohal A."/>
            <person name="Wasmuth J.D."/>
            <person name="Brunk B."/>
            <person name="Grigg M.E."/>
            <person name="Howard J.C."/>
            <person name="Parkinson J."/>
            <person name="Roos D.S."/>
            <person name="Trees A.J."/>
            <person name="Berriman M."/>
            <person name="Pain A."/>
            <person name="Wastling J.M."/>
        </authorList>
    </citation>
    <scope>NUCLEOTIDE SEQUENCE [LARGE SCALE GENOMIC DNA]</scope>
    <source>
        <strain evidence="14">Liverpool</strain>
    </source>
</reference>
<gene>
    <name evidence="13" type="ORF">NCLIV_059740</name>
</gene>
<dbReference type="PANTHER" id="PTHR11946:SF93">
    <property type="entry name" value="VALINE--TRNA LIGASE, CHLOROPLASTIC_MITOCHONDRIAL 2"/>
    <property type="match status" value="1"/>
</dbReference>
<comment type="similarity">
    <text evidence="1">Belongs to the class-I aminoacyl-tRNA synthetase family.</text>
</comment>
<feature type="region of interest" description="Disordered" evidence="10">
    <location>
        <begin position="546"/>
        <end position="640"/>
    </location>
</feature>
<dbReference type="SUPFAM" id="SSF52374">
    <property type="entry name" value="Nucleotidylyl transferase"/>
    <property type="match status" value="2"/>
</dbReference>
<feature type="region of interest" description="Disordered" evidence="10">
    <location>
        <begin position="1425"/>
        <end position="1463"/>
    </location>
</feature>
<feature type="compositionally biased region" description="Low complexity" evidence="10">
    <location>
        <begin position="2113"/>
        <end position="2124"/>
    </location>
</feature>
<feature type="compositionally biased region" description="Basic residues" evidence="10">
    <location>
        <begin position="165"/>
        <end position="179"/>
    </location>
</feature>
<evidence type="ECO:0000313" key="14">
    <source>
        <dbReference type="Proteomes" id="UP000007494"/>
    </source>
</evidence>
<feature type="region of interest" description="Disordered" evidence="10">
    <location>
        <begin position="1511"/>
        <end position="1543"/>
    </location>
</feature>
<dbReference type="Gene3D" id="1.10.730.10">
    <property type="entry name" value="Isoleucyl-tRNA Synthetase, Domain 1"/>
    <property type="match status" value="1"/>
</dbReference>
<dbReference type="GO" id="GO:0005524">
    <property type="term" value="F:ATP binding"/>
    <property type="evidence" value="ECO:0007669"/>
    <property type="project" value="UniProtKB-KW"/>
</dbReference>
<keyword evidence="11" id="KW-0732">Signal</keyword>
<feature type="region of interest" description="Disordered" evidence="10">
    <location>
        <begin position="1060"/>
        <end position="1155"/>
    </location>
</feature>
<keyword evidence="3" id="KW-0436">Ligase</keyword>
<dbReference type="OMA" id="ACRTEWI"/>
<name>F0VPA3_NEOCL</name>
<feature type="compositionally biased region" description="Basic and acidic residues" evidence="10">
    <location>
        <begin position="582"/>
        <end position="602"/>
    </location>
</feature>
<feature type="region of interest" description="Disordered" evidence="10">
    <location>
        <begin position="1696"/>
        <end position="1729"/>
    </location>
</feature>
<dbReference type="InterPro" id="IPR009080">
    <property type="entry name" value="tRNAsynth_Ia_anticodon-bd"/>
</dbReference>
<evidence type="ECO:0000256" key="7">
    <source>
        <dbReference type="ARBA" id="ARBA00023146"/>
    </source>
</evidence>
<evidence type="ECO:0000256" key="4">
    <source>
        <dbReference type="ARBA" id="ARBA00022741"/>
    </source>
</evidence>
<feature type="compositionally biased region" description="Low complexity" evidence="10">
    <location>
        <begin position="1119"/>
        <end position="1138"/>
    </location>
</feature>
<dbReference type="InterPro" id="IPR014729">
    <property type="entry name" value="Rossmann-like_a/b/a_fold"/>
</dbReference>
<keyword evidence="4" id="KW-0547">Nucleotide-binding</keyword>
<dbReference type="EMBL" id="FR823392">
    <property type="protein sequence ID" value="CBZ55549.1"/>
    <property type="molecule type" value="Genomic_DNA"/>
</dbReference>
<feature type="region of interest" description="Disordered" evidence="10">
    <location>
        <begin position="1786"/>
        <end position="1830"/>
    </location>
</feature>
<evidence type="ECO:0000256" key="5">
    <source>
        <dbReference type="ARBA" id="ARBA00022840"/>
    </source>
</evidence>
<feature type="signal peptide" evidence="11">
    <location>
        <begin position="1"/>
        <end position="26"/>
    </location>
</feature>
<feature type="compositionally biased region" description="Basic and acidic residues" evidence="10">
    <location>
        <begin position="1701"/>
        <end position="1716"/>
    </location>
</feature>
<feature type="domain" description="Aminoacyl-tRNA synthetase class Ia" evidence="12">
    <location>
        <begin position="652"/>
        <end position="783"/>
    </location>
</feature>
<feature type="compositionally biased region" description="Basic and acidic residues" evidence="10">
    <location>
        <begin position="1915"/>
        <end position="1948"/>
    </location>
</feature>
<comment type="catalytic activity">
    <reaction evidence="9">
        <text>tRNA(Val) + L-valine + ATP = L-valyl-tRNA(Val) + AMP + diphosphate</text>
        <dbReference type="Rhea" id="RHEA:10704"/>
        <dbReference type="Rhea" id="RHEA-COMP:9672"/>
        <dbReference type="Rhea" id="RHEA-COMP:9708"/>
        <dbReference type="ChEBI" id="CHEBI:30616"/>
        <dbReference type="ChEBI" id="CHEBI:33019"/>
        <dbReference type="ChEBI" id="CHEBI:57762"/>
        <dbReference type="ChEBI" id="CHEBI:78442"/>
        <dbReference type="ChEBI" id="CHEBI:78537"/>
        <dbReference type="ChEBI" id="CHEBI:456215"/>
        <dbReference type="EC" id="6.1.1.9"/>
    </reaction>
</comment>
<dbReference type="eggNOG" id="KOG0432">
    <property type="taxonomic scope" value="Eukaryota"/>
</dbReference>
<dbReference type="GO" id="GO:0005829">
    <property type="term" value="C:cytosol"/>
    <property type="evidence" value="ECO:0007669"/>
    <property type="project" value="TreeGrafter"/>
</dbReference>
<dbReference type="PANTHER" id="PTHR11946">
    <property type="entry name" value="VALYL-TRNA SYNTHETASES"/>
    <property type="match status" value="1"/>
</dbReference>
<dbReference type="InParanoid" id="F0VPA3"/>
<evidence type="ECO:0000256" key="6">
    <source>
        <dbReference type="ARBA" id="ARBA00022917"/>
    </source>
</evidence>
<feature type="chain" id="PRO_5003259445" description="valine--tRNA ligase" evidence="11">
    <location>
        <begin position="27"/>
        <end position="2183"/>
    </location>
</feature>
<feature type="compositionally biased region" description="Basic and acidic residues" evidence="10">
    <location>
        <begin position="1432"/>
        <end position="1463"/>
    </location>
</feature>
<feature type="compositionally biased region" description="Acidic residues" evidence="10">
    <location>
        <begin position="922"/>
        <end position="932"/>
    </location>
</feature>
<evidence type="ECO:0000256" key="2">
    <source>
        <dbReference type="ARBA" id="ARBA00013169"/>
    </source>
</evidence>
<evidence type="ECO:0000259" key="12">
    <source>
        <dbReference type="Pfam" id="PF00133"/>
    </source>
</evidence>
<feature type="region of interest" description="Disordered" evidence="10">
    <location>
        <begin position="432"/>
        <end position="498"/>
    </location>
</feature>
<feature type="domain" description="Aminoacyl-tRNA synthetase class Ia" evidence="12">
    <location>
        <begin position="1547"/>
        <end position="1656"/>
    </location>
</feature>
<dbReference type="Proteomes" id="UP000007494">
    <property type="component" value="Chromosome XI"/>
</dbReference>
<feature type="compositionally biased region" description="Basic and acidic residues" evidence="10">
    <location>
        <begin position="1256"/>
        <end position="1267"/>
    </location>
</feature>
<accession>F0VPA3</accession>
<dbReference type="InterPro" id="IPR002300">
    <property type="entry name" value="aa-tRNA-synth_Ia"/>
</dbReference>
<evidence type="ECO:0000256" key="10">
    <source>
        <dbReference type="SAM" id="MobiDB-lite"/>
    </source>
</evidence>
<feature type="compositionally biased region" description="Basic and acidic residues" evidence="10">
    <location>
        <begin position="1080"/>
        <end position="1092"/>
    </location>
</feature>
<feature type="compositionally biased region" description="Basic and acidic residues" evidence="10">
    <location>
        <begin position="288"/>
        <end position="305"/>
    </location>
</feature>
<sequence>MMALGRSFPPAGLLFFLHLLFPFVPSLFPAEAVHGSSPWKVRASPRTGSLSLAAIDEAGHAPSSPVTSFPPPKNPGKRRQLRNRTHFLDPHRHTWDAWKASPSGAVSGTASPLPSAFFSKFSSLCGFFVGETAAESSGETIGDSHGRIGTGGGEHPAGAESASPVKRKRRRLPRSKATGRHTCQGWRGRPSEEDGFPSYAFLGSSLSSASLGPTAVLSQTVGRRLWPSQPSRLPHSALPDRPKYARDANEACGAFSTSVQNWADTRGSTRRARIPEAFCRNVLEGRDAERGRRRGAEGSRDELFRRPPTLLRSSPPSSEHAGNERAEEKPLKEPPASGLPRAFPHRTWERCLYTWWEETLGVFDAATAAASVLSDRTVPSRPLLVGREENADAVPPETSANASRGPSARPIGPRRSPLSLAAIQNELRGCETLHESSPGGREMATDSQTPCSSRRRDANMHNQRSTDREVHTAEAKSELSVGPRAWTRPPQAENEREAVRDAPRFRLLMPPPNLTGPLHLGHAASLALQELLVRFRRMLLVTAHARGRGERQESADARGDEEEAAERRGDREEDMQSAETGETGRARVLAHAEREHGTHERTQLGGEDQETDRFRLAGSERTFAGKKGEGGSRDCGENGQRGAGAGVLTACRTEWIPGTDHAGLAMAWLLRRHELRVRERRQRTRGLQQDGEKAHEAALLNRWVSVCRHVIERQQRRLGCSCDWTRRVYTLERSYCDLVSRAFVQLYRQKYIQRGTYLTLWDTGAHTALADFEVLYPSLDAFREAEKTVLEGKTARENVASPHAQTPRAGTQASGAEDETERTLAGDPEAPGNSGAVSGAFLRDERRSENRRRETEKPGEKAKREEARRFYFLSCRLLPVALASGPSSRPRVVGELALPSVPAQAATHDGRDSERSRVDGEGQSEEDGDPETAPDMRVAICLEAPRQLTQITAICIKPQAFRRLCAQGEERDASRVPGFSRAPASSWQVEVPGLNRSVPLVVHDGEHLHPLAGAAAVRLRQLRGLQPSSASPSSTPFRRGDALGSGCLLPSATGRVRSLHTRGLSPSAPTGAANSGSEAGEARREKERELATRTEFVGFAVFSGEDSSAPSQPRRRGTGEAPARGAGSGAASAETRGASPGAPSKTQGSPGDVTPAREALHDVMAREDVSLGVWEDEPEGGEEAGAHKPRSGFLLQWPRWISTRTGAEVQARLSSQWLLDLPALARVAQKAATQQRAFRLRESYREDGRSSSPSTEKVRGASSKDEQLQSPEASLGESPRSPRAADEKGGFLSGETEDERDEARREDERNEGDGDEGGKSTGLQLLPERVERQWSRILGAKGSLRPWCLSRQLAWGVPVPVWHVKLSDAPERDSEEGGQSAGFEWDEVAASEEDMWLSVEAEIASRLRDLGLDSAKDRATALVRQARMQRSVGEKKDPMHHDEKPHGEAPPETETHSEGDRLRLTVTRSRDVLDTWFSSALWPLACARATQHETGRETRKELTQITFPSSFSHSHLPASSSSPFVSDSSSPSSSSSSSSSSPSSSFWHSSCWDLSAASGFPFVRRLSALSADAFQLETELVTGEDILFFWVLRQFILCSALTQRAPFTRVTLHGLLVDRDGKKLSKTKGNVERGYLDRLIDEAGADALRWTFLSAMTPGAAVAFDEEALAAARRFLHKLWNAGRFIERFASQFPPPAYARTDAEPAGREPVPKGETKGTQGGSESDRRGRCSPLVARYYWSRALQVAHEVTELLKKMEAAAAAHAVQTFLWLDVADWLLPAAAAVRAQKDGDREGDREKEEGDREGERVEEDEGENRGTGVGGAEGMSLERPELDTEALRLFPVVQRVVRRLRRALKEFSETPKRVKKTEGDAVAEKVTDRREEDERREGAEARVDAAREWKTSWPEEPAGAASRTEEDATHGKMREKTREATLSDEACTHGDTEGRTSRNQTGTGRTPAAGEGREKTNKTVDGDDRTADGAKRMSKKTVEGVHVEIRVKEKKLFNLLKDEGFFVAVWAGLPPGALEVVFAPLSSASGGTRNLGPPRSEESATRGNGEEGAEAEDGTTSEGGEETELDASVREIEISIFRSSSTSSAFSAGGETLRGQSGETAAAGAWHMRAAAKMGNVEATEEEKDAEGEKGAEQGGGSFAAESERAARQRGKSQRLRRQIEELEARLAVPE</sequence>
<evidence type="ECO:0000256" key="11">
    <source>
        <dbReference type="SAM" id="SignalP"/>
    </source>
</evidence>
<dbReference type="EC" id="6.1.1.9" evidence="2"/>